<organism evidence="1 2">
    <name type="scientific">Litomosoides sigmodontis</name>
    <name type="common">Filarial nematode worm</name>
    <dbReference type="NCBI Taxonomy" id="42156"/>
    <lineage>
        <taxon>Eukaryota</taxon>
        <taxon>Metazoa</taxon>
        <taxon>Ecdysozoa</taxon>
        <taxon>Nematoda</taxon>
        <taxon>Chromadorea</taxon>
        <taxon>Rhabditida</taxon>
        <taxon>Spirurina</taxon>
        <taxon>Spiruromorpha</taxon>
        <taxon>Filarioidea</taxon>
        <taxon>Onchocercidae</taxon>
        <taxon>Litomosoides</taxon>
    </lineage>
</organism>
<dbReference type="OrthoDB" id="343875at2759"/>
<reference evidence="1 2" key="1">
    <citation type="submission" date="2018-08" db="EMBL/GenBank/DDBJ databases">
        <authorList>
            <person name="Laetsch R D."/>
            <person name="Stevens L."/>
            <person name="Kumar S."/>
            <person name="Blaxter L. M."/>
        </authorList>
    </citation>
    <scope>NUCLEOTIDE SEQUENCE [LARGE SCALE GENOMIC DNA]</scope>
</reference>
<sequence length="215" mass="24772">MQRYVQDYCIEIWNITQRWEELNGSTYNLLEKIVNNRLCLMYARSPDVVGRRGVENEESESGLSALLLNEELSGHSTSSTKLQRARLEQNEISRVTEEIMRDVEELVALVNVQMTRIVNELQSMRERLAGLKKLENIKGEGRSPPHLQSPKLKEMNEILPVIVKMYQDELKAKHAALDDLANFDSRDVFLAITASWSHQAFIDRPTLSRLYSLIV</sequence>
<dbReference type="OMA" id="EIWNITQ"/>
<evidence type="ECO:0000313" key="1">
    <source>
        <dbReference type="EMBL" id="VDK74331.1"/>
    </source>
</evidence>
<dbReference type="InterPro" id="IPR023250">
    <property type="entry name" value="Cyclin-dep_Kinase_2_interact"/>
</dbReference>
<protein>
    <submittedName>
        <fullName evidence="1">Uncharacterized protein</fullName>
    </submittedName>
</protein>
<accession>A0A3P6UB94</accession>
<dbReference type="PRINTS" id="PR02040">
    <property type="entry name" value="CDK2IP"/>
</dbReference>
<dbReference type="STRING" id="42156.A0A3P6UB94"/>
<dbReference type="Proteomes" id="UP000277928">
    <property type="component" value="Unassembled WGS sequence"/>
</dbReference>
<name>A0A3P6UB94_LITSI</name>
<gene>
    <name evidence="1" type="ORF">NLS_LOCUS2440</name>
</gene>
<dbReference type="AlphaFoldDB" id="A0A3P6UB94"/>
<evidence type="ECO:0000313" key="2">
    <source>
        <dbReference type="Proteomes" id="UP000277928"/>
    </source>
</evidence>
<proteinExistence type="predicted"/>
<dbReference type="EMBL" id="UYRX01000111">
    <property type="protein sequence ID" value="VDK74331.1"/>
    <property type="molecule type" value="Genomic_DNA"/>
</dbReference>
<keyword evidence="2" id="KW-1185">Reference proteome</keyword>